<dbReference type="PROSITE" id="PS50110">
    <property type="entry name" value="RESPONSE_REGULATORY"/>
    <property type="match status" value="1"/>
</dbReference>
<dbReference type="PANTHER" id="PTHR44520">
    <property type="entry name" value="RESPONSE REGULATOR RCP1-RELATED"/>
    <property type="match status" value="1"/>
</dbReference>
<dbReference type="Gene3D" id="3.40.50.2300">
    <property type="match status" value="1"/>
</dbReference>
<evidence type="ECO:0000313" key="4">
    <source>
        <dbReference type="Proteomes" id="UP001165367"/>
    </source>
</evidence>
<evidence type="ECO:0000313" key="3">
    <source>
        <dbReference type="EMBL" id="MCG2615151.1"/>
    </source>
</evidence>
<dbReference type="Proteomes" id="UP001165367">
    <property type="component" value="Unassembled WGS sequence"/>
</dbReference>
<dbReference type="EMBL" id="JAKLTR010000007">
    <property type="protein sequence ID" value="MCG2615151.1"/>
    <property type="molecule type" value="Genomic_DNA"/>
</dbReference>
<keyword evidence="4" id="KW-1185">Reference proteome</keyword>
<feature type="domain" description="Response regulatory" evidence="2">
    <location>
        <begin position="6"/>
        <end position="127"/>
    </location>
</feature>
<dbReference type="InterPro" id="IPR052893">
    <property type="entry name" value="TCS_response_regulator"/>
</dbReference>
<dbReference type="PANTHER" id="PTHR44520:SF2">
    <property type="entry name" value="RESPONSE REGULATOR RCP1"/>
    <property type="match status" value="1"/>
</dbReference>
<organism evidence="3 4">
    <name type="scientific">Terrimonas ginsenosidimutans</name>
    <dbReference type="NCBI Taxonomy" id="2908004"/>
    <lineage>
        <taxon>Bacteria</taxon>
        <taxon>Pseudomonadati</taxon>
        <taxon>Bacteroidota</taxon>
        <taxon>Chitinophagia</taxon>
        <taxon>Chitinophagales</taxon>
        <taxon>Chitinophagaceae</taxon>
        <taxon>Terrimonas</taxon>
    </lineage>
</organism>
<dbReference type="RefSeq" id="WP_237872237.1">
    <property type="nucleotide sequence ID" value="NZ_JAKLTR010000007.1"/>
</dbReference>
<dbReference type="InterPro" id="IPR011006">
    <property type="entry name" value="CheY-like_superfamily"/>
</dbReference>
<reference evidence="3" key="1">
    <citation type="submission" date="2022-01" db="EMBL/GenBank/DDBJ databases">
        <authorList>
            <person name="Jo J.-H."/>
            <person name="Im W.-T."/>
        </authorList>
    </citation>
    <scope>NUCLEOTIDE SEQUENCE</scope>
    <source>
        <strain evidence="3">NA20</strain>
    </source>
</reference>
<sequence length="145" mass="16654">MSANRYLLIIDDDSDDRALFIEAVKEIDATIRCVSADNGQHALELLHTSPDRLPDFIVLDLRMPRYSGKRFLFEIKNDQRLKNIPVIIYTTSKSVEESNELARLGACHFMTKPRNSGEIYYLASFILGEKWVLPESHMRPPDISN</sequence>
<protein>
    <submittedName>
        <fullName evidence="3">Response regulator</fullName>
    </submittedName>
</protein>
<proteinExistence type="predicted"/>
<comment type="caution">
    <text evidence="3">The sequence shown here is derived from an EMBL/GenBank/DDBJ whole genome shotgun (WGS) entry which is preliminary data.</text>
</comment>
<feature type="modified residue" description="4-aspartylphosphate" evidence="1">
    <location>
        <position position="60"/>
    </location>
</feature>
<dbReference type="InterPro" id="IPR001789">
    <property type="entry name" value="Sig_transdc_resp-reg_receiver"/>
</dbReference>
<dbReference type="SUPFAM" id="SSF52172">
    <property type="entry name" value="CheY-like"/>
    <property type="match status" value="1"/>
</dbReference>
<keyword evidence="1" id="KW-0597">Phosphoprotein</keyword>
<name>A0ABS9KS40_9BACT</name>
<evidence type="ECO:0000256" key="1">
    <source>
        <dbReference type="PROSITE-ProRule" id="PRU00169"/>
    </source>
</evidence>
<accession>A0ABS9KS40</accession>
<dbReference type="SMART" id="SM00448">
    <property type="entry name" value="REC"/>
    <property type="match status" value="1"/>
</dbReference>
<dbReference type="Pfam" id="PF00072">
    <property type="entry name" value="Response_reg"/>
    <property type="match status" value="1"/>
</dbReference>
<gene>
    <name evidence="3" type="ORF">LZZ85_12700</name>
</gene>
<evidence type="ECO:0000259" key="2">
    <source>
        <dbReference type="PROSITE" id="PS50110"/>
    </source>
</evidence>